<dbReference type="EMBL" id="CAESAJ010000099">
    <property type="protein sequence ID" value="CAB4340438.1"/>
    <property type="molecule type" value="Genomic_DNA"/>
</dbReference>
<dbReference type="PRINTS" id="PR00370">
    <property type="entry name" value="FMOXYGENASE"/>
</dbReference>
<feature type="transmembrane region" description="Helical" evidence="6">
    <location>
        <begin position="16"/>
        <end position="44"/>
    </location>
</feature>
<dbReference type="GO" id="GO:0050661">
    <property type="term" value="F:NADP binding"/>
    <property type="evidence" value="ECO:0007669"/>
    <property type="project" value="InterPro"/>
</dbReference>
<dbReference type="GO" id="GO:0050660">
    <property type="term" value="F:flavin adenine dinucleotide binding"/>
    <property type="evidence" value="ECO:0007669"/>
    <property type="project" value="InterPro"/>
</dbReference>
<dbReference type="SUPFAM" id="SSF51735">
    <property type="entry name" value="NAD(P)-binding Rossmann-fold domains"/>
    <property type="match status" value="1"/>
</dbReference>
<dbReference type="GO" id="GO:0004499">
    <property type="term" value="F:N,N-dimethylaniline monooxygenase activity"/>
    <property type="evidence" value="ECO:0007669"/>
    <property type="project" value="InterPro"/>
</dbReference>
<dbReference type="SUPFAM" id="SSF51905">
    <property type="entry name" value="FAD/NAD(P)-binding domain"/>
    <property type="match status" value="1"/>
</dbReference>
<evidence type="ECO:0000256" key="4">
    <source>
        <dbReference type="ARBA" id="ARBA00022857"/>
    </source>
</evidence>
<dbReference type="AlphaFoldDB" id="A0A6J5ZGH2"/>
<sequence length="582" mass="65008">MVAVAFAISGADPYKVFAASLIAVGTLGIVALQSLASLSVVVFFWRRKDRKLWQGLVAPIIGFVGLAAAFVLAATHYNTLTGSDNRWINLVPVLLLFTVAAGIINGFRIRKYRPVVYAKLASTQLRQKKDHHYEPSGVDYSQRYCLVGAGPAGLVMARALIKEGVPFDWYERHSDVGGIWDMDNVGTPMYDSCHFISSKYTSGFYGYPMPQDFPDYPAWDQIRDYIKDFAEAFDLKSRVNFGIAIDDAQPIAGDQWQVKLSNGTMNTYDGIINATGVTWHQNRPKIKGEEKFAGTIMHSVEYRTPSEFTGKRVLIVGAGNSGVDIASDAAVFATQAYLSVRRGYRFIPKYIFGVPTDALVSGKISPPRGVSISGDLTKMIDTLVGDLTRYGLPHPDHDLLASHPIMNTQVLHHLGHGDLIAKPDIEEITADGVTFKDGSHVELDVIVLATGYSYSVPYLEQNASEWKDGRPQLYLRIFSRTHDNLYFIGYAEFADAAYRRFDEMAQMVVMDIRARATGINRAELLELKAYDNPDLAGGHKYIDSPRHTNYIEVDTYLNYLATLRDRFDWPEVDESTYQELIR</sequence>
<evidence type="ECO:0000256" key="6">
    <source>
        <dbReference type="SAM" id="Phobius"/>
    </source>
</evidence>
<accession>A0A6J5ZGH2</accession>
<dbReference type="InterPro" id="IPR036291">
    <property type="entry name" value="NAD(P)-bd_dom_sf"/>
</dbReference>
<dbReference type="InterPro" id="IPR000960">
    <property type="entry name" value="Flavin_mOase"/>
</dbReference>
<dbReference type="InterPro" id="IPR050346">
    <property type="entry name" value="FMO-like"/>
</dbReference>
<dbReference type="Pfam" id="PF00743">
    <property type="entry name" value="FMO-like"/>
    <property type="match status" value="1"/>
</dbReference>
<keyword evidence="4" id="KW-0521">NADP</keyword>
<proteinExistence type="inferred from homology"/>
<evidence type="ECO:0000256" key="5">
    <source>
        <dbReference type="ARBA" id="ARBA00023002"/>
    </source>
</evidence>
<keyword evidence="2" id="KW-0285">Flavoprotein</keyword>
<dbReference type="InterPro" id="IPR036188">
    <property type="entry name" value="FAD/NAD-bd_sf"/>
</dbReference>
<protein>
    <submittedName>
        <fullName evidence="7">Unannotated protein</fullName>
    </submittedName>
</protein>
<dbReference type="FunFam" id="3.50.50.60:FF:000042">
    <property type="entry name" value="Dimethylaniline monooxygenase [N-oxide-forming]"/>
    <property type="match status" value="1"/>
</dbReference>
<evidence type="ECO:0000256" key="1">
    <source>
        <dbReference type="ARBA" id="ARBA00009183"/>
    </source>
</evidence>
<gene>
    <name evidence="7" type="ORF">UFOPK3770_00911</name>
</gene>
<keyword evidence="6" id="KW-0472">Membrane</keyword>
<comment type="similarity">
    <text evidence="1">Belongs to the FMO family.</text>
</comment>
<name>A0A6J5ZGH2_9ZZZZ</name>
<dbReference type="InterPro" id="IPR020946">
    <property type="entry name" value="Flavin_mOase-like"/>
</dbReference>
<reference evidence="7" key="1">
    <citation type="submission" date="2020-05" db="EMBL/GenBank/DDBJ databases">
        <authorList>
            <person name="Chiriac C."/>
            <person name="Salcher M."/>
            <person name="Ghai R."/>
            <person name="Kavagutti S V."/>
        </authorList>
    </citation>
    <scope>NUCLEOTIDE SEQUENCE</scope>
</reference>
<keyword evidence="5" id="KW-0560">Oxidoreductase</keyword>
<evidence type="ECO:0000256" key="2">
    <source>
        <dbReference type="ARBA" id="ARBA00022630"/>
    </source>
</evidence>
<feature type="transmembrane region" description="Helical" evidence="6">
    <location>
        <begin position="87"/>
        <end position="107"/>
    </location>
</feature>
<feature type="transmembrane region" description="Helical" evidence="6">
    <location>
        <begin position="56"/>
        <end position="75"/>
    </location>
</feature>
<evidence type="ECO:0000256" key="3">
    <source>
        <dbReference type="ARBA" id="ARBA00022827"/>
    </source>
</evidence>
<keyword evidence="6" id="KW-1133">Transmembrane helix</keyword>
<evidence type="ECO:0000313" key="7">
    <source>
        <dbReference type="EMBL" id="CAB4340438.1"/>
    </source>
</evidence>
<dbReference type="PANTHER" id="PTHR23023">
    <property type="entry name" value="DIMETHYLANILINE MONOOXYGENASE"/>
    <property type="match status" value="1"/>
</dbReference>
<dbReference type="Gene3D" id="3.50.50.60">
    <property type="entry name" value="FAD/NAD(P)-binding domain"/>
    <property type="match status" value="1"/>
</dbReference>
<keyword evidence="3" id="KW-0274">FAD</keyword>
<organism evidence="7">
    <name type="scientific">freshwater metagenome</name>
    <dbReference type="NCBI Taxonomy" id="449393"/>
    <lineage>
        <taxon>unclassified sequences</taxon>
        <taxon>metagenomes</taxon>
        <taxon>ecological metagenomes</taxon>
    </lineage>
</organism>
<keyword evidence="6" id="KW-0812">Transmembrane</keyword>